<proteinExistence type="predicted"/>
<accession>A0A6C0EWT5</accession>
<evidence type="ECO:0000313" key="1">
    <source>
        <dbReference type="EMBL" id="QHT33664.1"/>
    </source>
</evidence>
<sequence>MSACVISNNIFQEAISHCRWKRVLHNILQDIDISIYNNKTFEEIMIAIYNICKDVQGIGMLATYDITSAICRHYNINIDKVYIVGKGPKRAIKLLNVKTKSHKISDKIIIKYANITDIISAFDASGFELNEQVRNSKNGDILESYICNWQKTR</sequence>
<name>A0A6C0EWT5_9ZZZZ</name>
<organism evidence="1">
    <name type="scientific">viral metagenome</name>
    <dbReference type="NCBI Taxonomy" id="1070528"/>
    <lineage>
        <taxon>unclassified sequences</taxon>
        <taxon>metagenomes</taxon>
        <taxon>organismal metagenomes</taxon>
    </lineage>
</organism>
<dbReference type="EMBL" id="MN738971">
    <property type="protein sequence ID" value="QHT33664.1"/>
    <property type="molecule type" value="Genomic_DNA"/>
</dbReference>
<reference evidence="1" key="1">
    <citation type="journal article" date="2020" name="Nature">
        <title>Giant virus diversity and host interactions through global metagenomics.</title>
        <authorList>
            <person name="Schulz F."/>
            <person name="Roux S."/>
            <person name="Paez-Espino D."/>
            <person name="Jungbluth S."/>
            <person name="Walsh D.A."/>
            <person name="Denef V.J."/>
            <person name="McMahon K.D."/>
            <person name="Konstantinidis K.T."/>
            <person name="Eloe-Fadrosh E.A."/>
            <person name="Kyrpides N.C."/>
            <person name="Woyke T."/>
        </authorList>
    </citation>
    <scope>NUCLEOTIDE SEQUENCE</scope>
    <source>
        <strain evidence="1">GVMAG-M-3300009161-36</strain>
    </source>
</reference>
<dbReference type="AlphaFoldDB" id="A0A6C0EWT5"/>
<protein>
    <submittedName>
        <fullName evidence="1">Uncharacterized protein</fullName>
    </submittedName>
</protein>